<dbReference type="Pfam" id="PF03009">
    <property type="entry name" value="GDPD"/>
    <property type="match status" value="1"/>
</dbReference>
<name>A0A369K2I0_HYPMA</name>
<dbReference type="InParanoid" id="A0A369K2I0"/>
<dbReference type="SUPFAM" id="SSF51695">
    <property type="entry name" value="PLC-like phosphodiesterases"/>
    <property type="match status" value="1"/>
</dbReference>
<keyword evidence="1" id="KW-0732">Signal</keyword>
<keyword evidence="4" id="KW-1185">Reference proteome</keyword>
<evidence type="ECO:0000259" key="2">
    <source>
        <dbReference type="PROSITE" id="PS51704"/>
    </source>
</evidence>
<dbReference type="PANTHER" id="PTHR46211">
    <property type="entry name" value="GLYCEROPHOSPHORYL DIESTER PHOSPHODIESTERASE"/>
    <property type="match status" value="1"/>
</dbReference>
<comment type="caution">
    <text evidence="3">The sequence shown here is derived from an EMBL/GenBank/DDBJ whole genome shotgun (WGS) entry which is preliminary data.</text>
</comment>
<dbReference type="STRING" id="39966.A0A369K2I0"/>
<accession>A0A369K2I0</accession>
<sequence>MISVSILAFLFANVSLGLALPKGFKAPFDVQGHRGGRGNTIENTLPSFAWGLIDGVTTLELDNGITKDGVVVVWHDQNIPATKCKDTAPVFKNDPSFPYVGKNIANLTLAQIKTLDCGSQRLIDFPIQLNYPGTKISTLKEVFDFVACADTNRKVLWNIESKVDAVTPNNTRSPADFVKLQHAVFTASSYSIKSITYQSFDWRTLVGMKALDPRAITAALVDSETAPSVDVVSPWLAGLKLADFPGTTIDVKIANAAKSIKADVLSPSAVSGKSPVPDPTQAGYIPFTTKEMVDRAHQVGMTVKPWTVDRLNIVDQLLDWGVDGIISDYPTQLRRRVMQRGLPVASQFSEKKVLACLAKHTR</sequence>
<feature type="chain" id="PRO_5017066833" evidence="1">
    <location>
        <begin position="20"/>
        <end position="362"/>
    </location>
</feature>
<dbReference type="PANTHER" id="PTHR46211:SF14">
    <property type="entry name" value="GLYCEROPHOSPHODIESTER PHOSPHODIESTERASE"/>
    <property type="match status" value="1"/>
</dbReference>
<dbReference type="EMBL" id="LUEZ02000010">
    <property type="protein sequence ID" value="RDB28841.1"/>
    <property type="molecule type" value="Genomic_DNA"/>
</dbReference>
<evidence type="ECO:0000313" key="4">
    <source>
        <dbReference type="Proteomes" id="UP000076154"/>
    </source>
</evidence>
<dbReference type="InterPro" id="IPR017946">
    <property type="entry name" value="PLC-like_Pdiesterase_TIM-brl"/>
</dbReference>
<feature type="signal peptide" evidence="1">
    <location>
        <begin position="1"/>
        <end position="19"/>
    </location>
</feature>
<dbReference type="Gene3D" id="3.20.20.190">
    <property type="entry name" value="Phosphatidylinositol (PI) phosphodiesterase"/>
    <property type="match status" value="1"/>
</dbReference>
<organism evidence="3 4">
    <name type="scientific">Hypsizygus marmoreus</name>
    <name type="common">White beech mushroom</name>
    <name type="synonym">Agaricus marmoreus</name>
    <dbReference type="NCBI Taxonomy" id="39966"/>
    <lineage>
        <taxon>Eukaryota</taxon>
        <taxon>Fungi</taxon>
        <taxon>Dikarya</taxon>
        <taxon>Basidiomycota</taxon>
        <taxon>Agaricomycotina</taxon>
        <taxon>Agaricomycetes</taxon>
        <taxon>Agaricomycetidae</taxon>
        <taxon>Agaricales</taxon>
        <taxon>Tricholomatineae</taxon>
        <taxon>Lyophyllaceae</taxon>
        <taxon>Hypsizygus</taxon>
    </lineage>
</organism>
<dbReference type="PROSITE" id="PS51704">
    <property type="entry name" value="GP_PDE"/>
    <property type="match status" value="1"/>
</dbReference>
<evidence type="ECO:0000313" key="3">
    <source>
        <dbReference type="EMBL" id="RDB28841.1"/>
    </source>
</evidence>
<dbReference type="Proteomes" id="UP000076154">
    <property type="component" value="Unassembled WGS sequence"/>
</dbReference>
<dbReference type="OrthoDB" id="1058301at2759"/>
<reference evidence="3" key="1">
    <citation type="submission" date="2018-04" db="EMBL/GenBank/DDBJ databases">
        <title>Whole genome sequencing of Hypsizygus marmoreus.</title>
        <authorList>
            <person name="Choi I.-G."/>
            <person name="Min B."/>
            <person name="Kim J.-G."/>
            <person name="Kim S."/>
            <person name="Oh Y.-L."/>
            <person name="Kong W.-S."/>
            <person name="Park H."/>
            <person name="Jeong J."/>
            <person name="Song E.-S."/>
        </authorList>
    </citation>
    <scope>NUCLEOTIDE SEQUENCE [LARGE SCALE GENOMIC DNA]</scope>
    <source>
        <strain evidence="3">51987-8</strain>
    </source>
</reference>
<dbReference type="AlphaFoldDB" id="A0A369K2I0"/>
<evidence type="ECO:0000256" key="1">
    <source>
        <dbReference type="SAM" id="SignalP"/>
    </source>
</evidence>
<feature type="domain" description="GP-PDE" evidence="2">
    <location>
        <begin position="28"/>
        <end position="337"/>
    </location>
</feature>
<proteinExistence type="predicted"/>
<gene>
    <name evidence="3" type="primary">glpQ</name>
    <name evidence="3" type="ORF">Hypma_015197</name>
</gene>
<dbReference type="GO" id="GO:0008081">
    <property type="term" value="F:phosphoric diester hydrolase activity"/>
    <property type="evidence" value="ECO:0007669"/>
    <property type="project" value="InterPro"/>
</dbReference>
<dbReference type="GO" id="GO:0006629">
    <property type="term" value="P:lipid metabolic process"/>
    <property type="evidence" value="ECO:0007669"/>
    <property type="project" value="InterPro"/>
</dbReference>
<protein>
    <submittedName>
        <fullName evidence="3">Glycerophosphoryl diester phosphodiesterase</fullName>
    </submittedName>
</protein>
<dbReference type="InterPro" id="IPR030395">
    <property type="entry name" value="GP_PDE_dom"/>
</dbReference>